<dbReference type="GO" id="GO:0004806">
    <property type="term" value="F:triacylglycerol lipase activity"/>
    <property type="evidence" value="ECO:0007669"/>
    <property type="project" value="TreeGrafter"/>
</dbReference>
<dbReference type="PANTHER" id="PTHR48081">
    <property type="entry name" value="AB HYDROLASE SUPERFAMILY PROTEIN C4A8.06C"/>
    <property type="match status" value="1"/>
</dbReference>
<dbReference type="EMBL" id="BMLT01000003">
    <property type="protein sequence ID" value="GGO80182.1"/>
    <property type="molecule type" value="Genomic_DNA"/>
</dbReference>
<dbReference type="Proteomes" id="UP000599578">
    <property type="component" value="Unassembled WGS sequence"/>
</dbReference>
<evidence type="ECO:0000256" key="2">
    <source>
        <dbReference type="ARBA" id="ARBA00022801"/>
    </source>
</evidence>
<dbReference type="PANTHER" id="PTHR48081:SF30">
    <property type="entry name" value="ACETYL-HYDROLASE LIPR-RELATED"/>
    <property type="match status" value="1"/>
</dbReference>
<evidence type="ECO:0000313" key="4">
    <source>
        <dbReference type="EMBL" id="GGO80182.1"/>
    </source>
</evidence>
<dbReference type="SUPFAM" id="SSF53474">
    <property type="entry name" value="alpha/beta-Hydrolases"/>
    <property type="match status" value="1"/>
</dbReference>
<accession>A0A917ZCX9</accession>
<dbReference type="InterPro" id="IPR050300">
    <property type="entry name" value="GDXG_lipolytic_enzyme"/>
</dbReference>
<dbReference type="Pfam" id="PF07859">
    <property type="entry name" value="Abhydrolase_3"/>
    <property type="match status" value="1"/>
</dbReference>
<keyword evidence="5" id="KW-1185">Reference proteome</keyword>
<proteinExistence type="inferred from homology"/>
<evidence type="ECO:0000313" key="5">
    <source>
        <dbReference type="Proteomes" id="UP000599578"/>
    </source>
</evidence>
<gene>
    <name evidence="4" type="ORF">GCM10011348_16320</name>
</gene>
<evidence type="ECO:0000256" key="1">
    <source>
        <dbReference type="ARBA" id="ARBA00010515"/>
    </source>
</evidence>
<name>A0A917ZCX9_9GAMM</name>
<dbReference type="Gene3D" id="3.40.50.1820">
    <property type="entry name" value="alpha/beta hydrolase"/>
    <property type="match status" value="1"/>
</dbReference>
<reference evidence="4 5" key="1">
    <citation type="journal article" date="2014" name="Int. J. Syst. Evol. Microbiol.">
        <title>Complete genome sequence of Corynebacterium casei LMG S-19264T (=DSM 44701T), isolated from a smear-ripened cheese.</title>
        <authorList>
            <consortium name="US DOE Joint Genome Institute (JGI-PGF)"/>
            <person name="Walter F."/>
            <person name="Albersmeier A."/>
            <person name="Kalinowski J."/>
            <person name="Ruckert C."/>
        </authorList>
    </citation>
    <scope>NUCLEOTIDE SEQUENCE [LARGE SCALE GENOMIC DNA]</scope>
    <source>
        <strain evidence="4 5">CGMCC 1.7286</strain>
    </source>
</reference>
<dbReference type="InterPro" id="IPR029058">
    <property type="entry name" value="AB_hydrolase_fold"/>
</dbReference>
<feature type="domain" description="Alpha/beta hydrolase fold-3" evidence="3">
    <location>
        <begin position="74"/>
        <end position="276"/>
    </location>
</feature>
<protein>
    <recommendedName>
        <fullName evidence="3">Alpha/beta hydrolase fold-3 domain-containing protein</fullName>
    </recommendedName>
</protein>
<dbReference type="RefSeq" id="WP_188860080.1">
    <property type="nucleotide sequence ID" value="NZ_BMLT01000003.1"/>
</dbReference>
<dbReference type="InterPro" id="IPR013094">
    <property type="entry name" value="AB_hydrolase_3"/>
</dbReference>
<comment type="similarity">
    <text evidence="1">Belongs to the 'GDXG' lipolytic enzyme family.</text>
</comment>
<comment type="caution">
    <text evidence="4">The sequence shown here is derived from an EMBL/GenBank/DDBJ whole genome shotgun (WGS) entry which is preliminary data.</text>
</comment>
<keyword evidence="2" id="KW-0378">Hydrolase</keyword>
<organism evidence="4 5">
    <name type="scientific">Marinobacterium nitratireducens</name>
    <dbReference type="NCBI Taxonomy" id="518897"/>
    <lineage>
        <taxon>Bacteria</taxon>
        <taxon>Pseudomonadati</taxon>
        <taxon>Pseudomonadota</taxon>
        <taxon>Gammaproteobacteria</taxon>
        <taxon>Oceanospirillales</taxon>
        <taxon>Oceanospirillaceae</taxon>
        <taxon>Marinobacterium</taxon>
    </lineage>
</organism>
<sequence>MSVQNFLLKQYLRRHYKPRLNAHLTLEEARHELDSVVERFLPLASIGVNIEHSNVAGVECEFLTAPHRTPKGVLLYLHGGMFSMASPQSHRGATQVLAKRLKLQVVTPRYRLAPEHAFPAALDDVIAVYEALQHDIEPGTPFYVAGDQAGACLGFQLVQRQLADGGLGPDALIGISGLYDLTLSGPSMESNAEADCFATRLAFERAMDFYLGPEDERDRRAVSPLFGELHGLPPVLLQVSDSEMLLDDSRRMAAALEDAGVEVELDIWKDMPSCWHLGAVALPEGREAIDRMARFLKRIKS</sequence>
<evidence type="ECO:0000259" key="3">
    <source>
        <dbReference type="Pfam" id="PF07859"/>
    </source>
</evidence>
<dbReference type="AlphaFoldDB" id="A0A917ZCX9"/>